<sequence length="707" mass="76835">MAARRIDWSPRHGPVSGSINTALGLGAFTAANDAFTWGISPWWAAGLAGVGAAASYVHARATNASRAVRAYRLFCWAGAGAWTTYALHDGVWDVNTLLLGGGAALAAGLLALAVALRQHHVREHARQATAEQQRWSEARQWTARLERVANIRGARVVAIEPWIHPDPDRPGRERQTGYTVDVELPLGGVSWENLAMFATRLAADLRLPHGCGLEVRPGVDLGRALVDVTTLNVLDGDIPLVEPETLPATIDAPLPVGLYSNGSLVSLPLRWTSAVLVGAKRQGKSNLLKTVARQALRCNDVLVMGIDPNGGAVFKPFLRPWLEGRTRRPAIDWVATTAEEAELMLTWLIGAVERRRAGYSDYMWQKGGDDKLAVSHDIPHILLLTDESKSLPRSVKTRLVELNDRCGAASISMLTSWLRAVAQGMEGLPTDLLAQSETRLSVRVNAQSELQRLFGQGTRVTAAPAPGWGHAVATAGQRPMLYKASRSQDADAYQDALTCDEWRPAMDEITLGEGEVRRVYEERWQRALAHGWLGVPSLPGTAAPSSPAARPATPPEPTRPRRSSEERRQAAIEVRNRLRRLSGRPLLDENGHEIDDVDQRFSEIVAGLAPEGTLPLLLTAALAVFDEEDTDQVHRQVLAERLTGGDKDRLTALFKAVGIAPLPTPFRMPGRGTGRGYSRQAVEAAAAEIREGHRGVPDEVADWSPPL</sequence>
<keyword evidence="4" id="KW-1185">Reference proteome</keyword>
<feature type="region of interest" description="Disordered" evidence="1">
    <location>
        <begin position="538"/>
        <end position="570"/>
    </location>
</feature>
<evidence type="ECO:0008006" key="5">
    <source>
        <dbReference type="Google" id="ProtNLM"/>
    </source>
</evidence>
<feature type="compositionally biased region" description="Basic and acidic residues" evidence="1">
    <location>
        <begin position="558"/>
        <end position="570"/>
    </location>
</feature>
<feature type="compositionally biased region" description="Low complexity" evidence="1">
    <location>
        <begin position="541"/>
        <end position="551"/>
    </location>
</feature>
<feature type="transmembrane region" description="Helical" evidence="2">
    <location>
        <begin position="42"/>
        <end position="59"/>
    </location>
</feature>
<protein>
    <recommendedName>
        <fullName evidence="5">FtsK domain-containing protein</fullName>
    </recommendedName>
</protein>
<gene>
    <name evidence="3" type="ORF">AC529_04885</name>
</gene>
<dbReference type="Proteomes" id="UP000074382">
    <property type="component" value="Unassembled WGS sequence"/>
</dbReference>
<keyword evidence="2" id="KW-0812">Transmembrane</keyword>
<organism evidence="3 4">
    <name type="scientific">Thermobifida cellulosilytica TB100</name>
    <dbReference type="NCBI Taxonomy" id="665004"/>
    <lineage>
        <taxon>Bacteria</taxon>
        <taxon>Bacillati</taxon>
        <taxon>Actinomycetota</taxon>
        <taxon>Actinomycetes</taxon>
        <taxon>Streptosporangiales</taxon>
        <taxon>Nocardiopsidaceae</taxon>
        <taxon>Thermobifida</taxon>
    </lineage>
</organism>
<feature type="transmembrane region" description="Helical" evidence="2">
    <location>
        <begin position="94"/>
        <end position="116"/>
    </location>
</feature>
<dbReference type="Gene3D" id="3.40.50.300">
    <property type="entry name" value="P-loop containing nucleotide triphosphate hydrolases"/>
    <property type="match status" value="1"/>
</dbReference>
<evidence type="ECO:0000256" key="2">
    <source>
        <dbReference type="SAM" id="Phobius"/>
    </source>
</evidence>
<accession>A0A147KKI5</accession>
<keyword evidence="2" id="KW-1133">Transmembrane helix</keyword>
<dbReference type="EMBL" id="LGEM01000020">
    <property type="protein sequence ID" value="KUP97788.1"/>
    <property type="molecule type" value="Genomic_DNA"/>
</dbReference>
<evidence type="ECO:0000313" key="3">
    <source>
        <dbReference type="EMBL" id="KUP97788.1"/>
    </source>
</evidence>
<proteinExistence type="predicted"/>
<evidence type="ECO:0000256" key="1">
    <source>
        <dbReference type="SAM" id="MobiDB-lite"/>
    </source>
</evidence>
<reference evidence="4" key="1">
    <citation type="journal article" date="2017" name="Acta Aliment.">
        <title>Plant polysaccharide degrading enzyme system of Thermpbifida cellulosilytica TB100 revealed by de novo genome project data.</title>
        <authorList>
            <person name="Toth A."/>
            <person name="Baka E."/>
            <person name="Luzics S."/>
            <person name="Bata-Vidacs I."/>
            <person name="Nagy I."/>
            <person name="Balint B."/>
            <person name="Herceg R."/>
            <person name="Olasz F."/>
            <person name="Wilk T."/>
            <person name="Nagy T."/>
            <person name="Kriszt B."/>
            <person name="Nagy I."/>
            <person name="Kukolya J."/>
        </authorList>
    </citation>
    <scope>NUCLEOTIDE SEQUENCE [LARGE SCALE GENOMIC DNA]</scope>
    <source>
        <strain evidence="4">TB100</strain>
    </source>
</reference>
<dbReference type="RefSeq" id="WP_068755195.1">
    <property type="nucleotide sequence ID" value="NZ_KQ950181.1"/>
</dbReference>
<name>A0A147KKI5_THECS</name>
<keyword evidence="2" id="KW-0472">Membrane</keyword>
<dbReference type="InterPro" id="IPR027417">
    <property type="entry name" value="P-loop_NTPase"/>
</dbReference>
<evidence type="ECO:0000313" key="4">
    <source>
        <dbReference type="Proteomes" id="UP000074382"/>
    </source>
</evidence>
<comment type="caution">
    <text evidence="3">The sequence shown here is derived from an EMBL/GenBank/DDBJ whole genome shotgun (WGS) entry which is preliminary data.</text>
</comment>
<dbReference type="SUPFAM" id="SSF52540">
    <property type="entry name" value="P-loop containing nucleoside triphosphate hydrolases"/>
    <property type="match status" value="1"/>
</dbReference>
<dbReference type="OrthoDB" id="3315119at2"/>
<dbReference type="STRING" id="665004.AC529_04885"/>
<dbReference type="PATRIC" id="fig|665004.4.peg.1757"/>
<dbReference type="AlphaFoldDB" id="A0A147KKI5"/>